<dbReference type="InterPro" id="IPR026022">
    <property type="entry name" value="PhoU_dom"/>
</dbReference>
<keyword evidence="4" id="KW-0813">Transport</keyword>
<keyword evidence="5" id="KW-0963">Cytoplasm</keyword>
<dbReference type="PANTHER" id="PTHR42930">
    <property type="entry name" value="PHOSPHATE-SPECIFIC TRANSPORT SYSTEM ACCESSORY PROTEIN PHOU"/>
    <property type="match status" value="1"/>
</dbReference>
<dbReference type="Proteomes" id="UP000271426">
    <property type="component" value="Chromosome"/>
</dbReference>
<dbReference type="PANTHER" id="PTHR42930:SF3">
    <property type="entry name" value="PHOSPHATE-SPECIFIC TRANSPORT SYSTEM ACCESSORY PROTEIN PHOU"/>
    <property type="match status" value="1"/>
</dbReference>
<dbReference type="Gene3D" id="1.20.58.220">
    <property type="entry name" value="Phosphate transport system protein phou homolog 2, domain 2"/>
    <property type="match status" value="1"/>
</dbReference>
<evidence type="ECO:0000256" key="3">
    <source>
        <dbReference type="ARBA" id="ARBA00011738"/>
    </source>
</evidence>
<dbReference type="AlphaFoldDB" id="A0A3G6ISI0"/>
<gene>
    <name evidence="8" type="ORF">CPPEL_02080</name>
</gene>
<keyword evidence="6" id="KW-0592">Phosphate transport</keyword>
<protein>
    <recommendedName>
        <fullName evidence="7">PhoU domain-containing protein</fullName>
    </recommendedName>
</protein>
<evidence type="ECO:0000256" key="2">
    <source>
        <dbReference type="ARBA" id="ARBA00008107"/>
    </source>
</evidence>
<comment type="similarity">
    <text evidence="2">Belongs to the PhoU family.</text>
</comment>
<keyword evidence="9" id="KW-1185">Reference proteome</keyword>
<comment type="subunit">
    <text evidence="3">Homodimer.</text>
</comment>
<evidence type="ECO:0000256" key="6">
    <source>
        <dbReference type="ARBA" id="ARBA00022592"/>
    </source>
</evidence>
<feature type="domain" description="PhoU" evidence="7">
    <location>
        <begin position="17"/>
        <end position="102"/>
    </location>
</feature>
<dbReference type="GO" id="GO:0030643">
    <property type="term" value="P:intracellular phosphate ion homeostasis"/>
    <property type="evidence" value="ECO:0007669"/>
    <property type="project" value="InterPro"/>
</dbReference>
<dbReference type="EMBL" id="CP033898">
    <property type="protein sequence ID" value="AZA08562.1"/>
    <property type="molecule type" value="Genomic_DNA"/>
</dbReference>
<evidence type="ECO:0000313" key="8">
    <source>
        <dbReference type="EMBL" id="AZA08562.1"/>
    </source>
</evidence>
<dbReference type="InterPro" id="IPR028366">
    <property type="entry name" value="PhoU"/>
</dbReference>
<dbReference type="FunFam" id="1.20.58.220:FF:000004">
    <property type="entry name" value="Phosphate-specific transport system accessory protein PhoU"/>
    <property type="match status" value="1"/>
</dbReference>
<dbReference type="KEGG" id="cpso:CPPEL_02080"/>
<dbReference type="InterPro" id="IPR038078">
    <property type="entry name" value="PhoU-like_sf"/>
</dbReference>
<evidence type="ECO:0000256" key="1">
    <source>
        <dbReference type="ARBA" id="ARBA00004496"/>
    </source>
</evidence>
<reference evidence="8 9" key="1">
    <citation type="submission" date="2018-11" db="EMBL/GenBank/DDBJ databases">
        <authorList>
            <person name="Kleinhagauer T."/>
            <person name="Glaeser S.P."/>
            <person name="Spergser J."/>
            <person name="Ruckert C."/>
            <person name="Kaempfer P."/>
            <person name="Busse H.-J."/>
        </authorList>
    </citation>
    <scope>NUCLEOTIDE SEQUENCE [LARGE SCALE GENOMIC DNA]</scope>
    <source>
        <strain evidence="8 9">812CH</strain>
    </source>
</reference>
<evidence type="ECO:0000259" key="7">
    <source>
        <dbReference type="Pfam" id="PF01895"/>
    </source>
</evidence>
<proteinExistence type="inferred from homology"/>
<dbReference type="OrthoDB" id="9814256at2"/>
<dbReference type="GO" id="GO:0005737">
    <property type="term" value="C:cytoplasm"/>
    <property type="evidence" value="ECO:0007669"/>
    <property type="project" value="UniProtKB-SubCell"/>
</dbReference>
<dbReference type="Pfam" id="PF01895">
    <property type="entry name" value="PhoU"/>
    <property type="match status" value="2"/>
</dbReference>
<dbReference type="SUPFAM" id="SSF109755">
    <property type="entry name" value="PhoU-like"/>
    <property type="match status" value="1"/>
</dbReference>
<dbReference type="GO" id="GO:0006817">
    <property type="term" value="P:phosphate ion transport"/>
    <property type="evidence" value="ECO:0007669"/>
    <property type="project" value="UniProtKB-KW"/>
</dbReference>
<sequence>MRTAYREHLDAFANDVNDMCNVVIEVLRNATHGLSETSLQSAEQALSLGDELKELKQRSTSRAFQLLALEGPVARDLRQILSSIYIIEDLDRMASLAKHIASTARRRYPEPVIADPVMGYFREMGRLCLEMAEKLKAILENPDADVALVFSADDDAVDDLHDHLMGLLSNRPWPYGTRAAVDCTLIARFFERFADHTVAVAGQIVYLATGLSPHDYRAKRSEGEEQAEIERRFEELERQFSNFEWPKAVD</sequence>
<evidence type="ECO:0000256" key="5">
    <source>
        <dbReference type="ARBA" id="ARBA00022490"/>
    </source>
</evidence>
<evidence type="ECO:0000256" key="4">
    <source>
        <dbReference type="ARBA" id="ARBA00022448"/>
    </source>
</evidence>
<accession>A0A3G6ISI0</accession>
<organism evidence="8 9">
    <name type="scientific">Corynebacterium pseudopelargi</name>
    <dbReference type="NCBI Taxonomy" id="2080757"/>
    <lineage>
        <taxon>Bacteria</taxon>
        <taxon>Bacillati</taxon>
        <taxon>Actinomycetota</taxon>
        <taxon>Actinomycetes</taxon>
        <taxon>Mycobacteriales</taxon>
        <taxon>Corynebacteriaceae</taxon>
        <taxon>Corynebacterium</taxon>
    </lineage>
</organism>
<name>A0A3G6ISI0_9CORY</name>
<comment type="subcellular location">
    <subcellularLocation>
        <location evidence="1">Cytoplasm</location>
    </subcellularLocation>
</comment>
<dbReference type="GO" id="GO:0045936">
    <property type="term" value="P:negative regulation of phosphate metabolic process"/>
    <property type="evidence" value="ECO:0007669"/>
    <property type="project" value="InterPro"/>
</dbReference>
<dbReference type="RefSeq" id="WP_123959590.1">
    <property type="nucleotide sequence ID" value="NZ_CP033898.1"/>
</dbReference>
<evidence type="ECO:0000313" key="9">
    <source>
        <dbReference type="Proteomes" id="UP000271426"/>
    </source>
</evidence>
<dbReference type="NCBIfam" id="TIGR02135">
    <property type="entry name" value="phoU_full"/>
    <property type="match status" value="1"/>
</dbReference>
<feature type="domain" description="PhoU" evidence="7">
    <location>
        <begin position="122"/>
        <end position="201"/>
    </location>
</feature>